<protein>
    <submittedName>
        <fullName evidence="1">Uncharacterized protein</fullName>
    </submittedName>
</protein>
<dbReference type="EMBL" id="JACTNZ010000003">
    <property type="protein sequence ID" value="KAG5557664.1"/>
    <property type="molecule type" value="Genomic_DNA"/>
</dbReference>
<proteinExistence type="predicted"/>
<name>A0AAV6L047_9ERIC</name>
<reference evidence="1" key="1">
    <citation type="submission" date="2020-08" db="EMBL/GenBank/DDBJ databases">
        <title>Plant Genome Project.</title>
        <authorList>
            <person name="Zhang R.-G."/>
        </authorList>
    </citation>
    <scope>NUCLEOTIDE SEQUENCE</scope>
    <source>
        <strain evidence="1">WSP0</strain>
        <tissue evidence="1">Leaf</tissue>
    </source>
</reference>
<gene>
    <name evidence="1" type="ORF">RHGRI_007797</name>
</gene>
<dbReference type="Proteomes" id="UP000823749">
    <property type="component" value="Chromosome 3"/>
</dbReference>
<keyword evidence="2" id="KW-1185">Reference proteome</keyword>
<comment type="caution">
    <text evidence="1">The sequence shown here is derived from an EMBL/GenBank/DDBJ whole genome shotgun (WGS) entry which is preliminary data.</text>
</comment>
<accession>A0AAV6L047</accession>
<evidence type="ECO:0000313" key="2">
    <source>
        <dbReference type="Proteomes" id="UP000823749"/>
    </source>
</evidence>
<dbReference type="AlphaFoldDB" id="A0AAV6L047"/>
<sequence>MAKKTNAEKNVALENPSIAIKIDPPSSTTQLCSTLTLPRSQLLSPPTTTTTHFLALRTTFSSLSSRCRLCSSTTMGDAYRHLPSGASPYRLITLFVRLVAHIINQNHGHSHG</sequence>
<organism evidence="1 2">
    <name type="scientific">Rhododendron griersonianum</name>
    <dbReference type="NCBI Taxonomy" id="479676"/>
    <lineage>
        <taxon>Eukaryota</taxon>
        <taxon>Viridiplantae</taxon>
        <taxon>Streptophyta</taxon>
        <taxon>Embryophyta</taxon>
        <taxon>Tracheophyta</taxon>
        <taxon>Spermatophyta</taxon>
        <taxon>Magnoliopsida</taxon>
        <taxon>eudicotyledons</taxon>
        <taxon>Gunneridae</taxon>
        <taxon>Pentapetalae</taxon>
        <taxon>asterids</taxon>
        <taxon>Ericales</taxon>
        <taxon>Ericaceae</taxon>
        <taxon>Ericoideae</taxon>
        <taxon>Rhodoreae</taxon>
        <taxon>Rhododendron</taxon>
    </lineage>
</organism>
<evidence type="ECO:0000313" key="1">
    <source>
        <dbReference type="EMBL" id="KAG5557664.1"/>
    </source>
</evidence>